<name>A0AAD8MWT7_9APIA</name>
<dbReference type="Pfam" id="PF00076">
    <property type="entry name" value="RRM_1"/>
    <property type="match status" value="3"/>
</dbReference>
<dbReference type="Gene3D" id="3.30.70.330">
    <property type="match status" value="3"/>
</dbReference>
<keyword evidence="3" id="KW-0732">Signal</keyword>
<dbReference type="CDD" id="cd00590">
    <property type="entry name" value="RRM_SF"/>
    <property type="match status" value="1"/>
</dbReference>
<dbReference type="PANTHER" id="PTHR48025:SF1">
    <property type="entry name" value="RRM DOMAIN-CONTAINING PROTEIN"/>
    <property type="match status" value="1"/>
</dbReference>
<dbReference type="AlphaFoldDB" id="A0AAD8MWT7"/>
<dbReference type="PANTHER" id="PTHR48025">
    <property type="entry name" value="OS02G0815200 PROTEIN"/>
    <property type="match status" value="1"/>
</dbReference>
<organism evidence="5 6">
    <name type="scientific">Heracleum sosnowskyi</name>
    <dbReference type="NCBI Taxonomy" id="360622"/>
    <lineage>
        <taxon>Eukaryota</taxon>
        <taxon>Viridiplantae</taxon>
        <taxon>Streptophyta</taxon>
        <taxon>Embryophyta</taxon>
        <taxon>Tracheophyta</taxon>
        <taxon>Spermatophyta</taxon>
        <taxon>Magnoliopsida</taxon>
        <taxon>eudicotyledons</taxon>
        <taxon>Gunneridae</taxon>
        <taxon>Pentapetalae</taxon>
        <taxon>asterids</taxon>
        <taxon>campanulids</taxon>
        <taxon>Apiales</taxon>
        <taxon>Apiaceae</taxon>
        <taxon>Apioideae</taxon>
        <taxon>apioid superclade</taxon>
        <taxon>Tordylieae</taxon>
        <taxon>Tordyliinae</taxon>
        <taxon>Heracleum</taxon>
    </lineage>
</organism>
<proteinExistence type="predicted"/>
<dbReference type="PROSITE" id="PS50102">
    <property type="entry name" value="RRM"/>
    <property type="match status" value="3"/>
</dbReference>
<sequence>MTSMLELVLLICIRNVDIREGEIWNNHSVKSYTRYESWFMGYGFVKFDTPSAASLAIMHMNGYQIDGHRLRVRIAGAPPATAQPATSLFPVHSNPGPTAVATSYPALPHCMMPKAEASVLNIEGIVVQLRASLDMGTGSNKGFGFVRFDTPSAASLAIMHMNGHEIDGHRLTVRIPGATPATEQPATSIVPIYPFPGPATVATSCAALPGGLLPEAQVSVLSGEGLCYPSSQCMVYSTNLYVGYLPRTIDDSCLRDLFSPFGTVTYSRVILDMSSGYSKGYGFVSFDTPFAASLAIMHMNGYEIDGQKLAEWMRTASARRLDHQPRASFLYILFLNL</sequence>
<evidence type="ECO:0000256" key="2">
    <source>
        <dbReference type="PROSITE-ProRule" id="PRU00176"/>
    </source>
</evidence>
<evidence type="ECO:0000256" key="3">
    <source>
        <dbReference type="SAM" id="SignalP"/>
    </source>
</evidence>
<keyword evidence="6" id="KW-1185">Reference proteome</keyword>
<reference evidence="5" key="2">
    <citation type="submission" date="2023-05" db="EMBL/GenBank/DDBJ databases">
        <authorList>
            <person name="Schelkunov M.I."/>
        </authorList>
    </citation>
    <scope>NUCLEOTIDE SEQUENCE</scope>
    <source>
        <strain evidence="5">Hsosn_3</strain>
        <tissue evidence="5">Leaf</tissue>
    </source>
</reference>
<evidence type="ECO:0000256" key="1">
    <source>
        <dbReference type="ARBA" id="ARBA00022884"/>
    </source>
</evidence>
<dbReference type="GO" id="GO:0003729">
    <property type="term" value="F:mRNA binding"/>
    <property type="evidence" value="ECO:0007669"/>
    <property type="project" value="TreeGrafter"/>
</dbReference>
<evidence type="ECO:0000259" key="4">
    <source>
        <dbReference type="PROSITE" id="PS50102"/>
    </source>
</evidence>
<gene>
    <name evidence="5" type="ORF">POM88_011801</name>
</gene>
<feature type="domain" description="RRM" evidence="4">
    <location>
        <begin position="9"/>
        <end position="77"/>
    </location>
</feature>
<dbReference type="InterPro" id="IPR035979">
    <property type="entry name" value="RBD_domain_sf"/>
</dbReference>
<keyword evidence="1 2" id="KW-0694">RNA-binding</keyword>
<feature type="domain" description="RRM" evidence="4">
    <location>
        <begin position="238"/>
        <end position="309"/>
    </location>
</feature>
<accession>A0AAD8MWT7</accession>
<comment type="caution">
    <text evidence="5">The sequence shown here is derived from an EMBL/GenBank/DDBJ whole genome shotgun (WGS) entry which is preliminary data.</text>
</comment>
<dbReference type="SUPFAM" id="SSF54928">
    <property type="entry name" value="RNA-binding domain, RBD"/>
    <property type="match status" value="2"/>
</dbReference>
<protein>
    <recommendedName>
        <fullName evidence="4">RRM domain-containing protein</fullName>
    </recommendedName>
</protein>
<dbReference type="InterPro" id="IPR012677">
    <property type="entry name" value="Nucleotide-bd_a/b_plait_sf"/>
</dbReference>
<dbReference type="EMBL" id="JAUIZM010000003">
    <property type="protein sequence ID" value="KAK1392745.1"/>
    <property type="molecule type" value="Genomic_DNA"/>
</dbReference>
<feature type="domain" description="RRM" evidence="4">
    <location>
        <begin position="70"/>
        <end position="178"/>
    </location>
</feature>
<evidence type="ECO:0000313" key="5">
    <source>
        <dbReference type="EMBL" id="KAK1392745.1"/>
    </source>
</evidence>
<dbReference type="Proteomes" id="UP001237642">
    <property type="component" value="Unassembled WGS sequence"/>
</dbReference>
<feature type="signal peptide" evidence="3">
    <location>
        <begin position="1"/>
        <end position="18"/>
    </location>
</feature>
<dbReference type="InterPro" id="IPR000504">
    <property type="entry name" value="RRM_dom"/>
</dbReference>
<dbReference type="InterPro" id="IPR050502">
    <property type="entry name" value="Euk_RNA-bind_prot"/>
</dbReference>
<evidence type="ECO:0000313" key="6">
    <source>
        <dbReference type="Proteomes" id="UP001237642"/>
    </source>
</evidence>
<feature type="chain" id="PRO_5041941257" description="RRM domain-containing protein" evidence="3">
    <location>
        <begin position="19"/>
        <end position="337"/>
    </location>
</feature>
<reference evidence="5" key="1">
    <citation type="submission" date="2023-02" db="EMBL/GenBank/DDBJ databases">
        <title>Genome of toxic invasive species Heracleum sosnowskyi carries increased number of genes despite the absence of recent whole-genome duplications.</title>
        <authorList>
            <person name="Schelkunov M."/>
            <person name="Shtratnikova V."/>
            <person name="Makarenko M."/>
            <person name="Klepikova A."/>
            <person name="Omelchenko D."/>
            <person name="Novikova G."/>
            <person name="Obukhova E."/>
            <person name="Bogdanov V."/>
            <person name="Penin A."/>
            <person name="Logacheva M."/>
        </authorList>
    </citation>
    <scope>NUCLEOTIDE SEQUENCE</scope>
    <source>
        <strain evidence="5">Hsosn_3</strain>
        <tissue evidence="5">Leaf</tissue>
    </source>
</reference>
<dbReference type="SMART" id="SM00360">
    <property type="entry name" value="RRM"/>
    <property type="match status" value="3"/>
</dbReference>